<sequence length="443" mass="49828">MPRASTLIARPALRRLPTRPSRLVQGLIRRVLPRLFRLQGLELRSGNAAQGLAEAFAAQQAGESTLLIAFRHPSTRDPLVLADLFWNRIPAEAPALLQPLPRPVELRFLYDRGIPIWAGPVIGWLLQRCGGIAIHRGRLDRPALAQARAALVQGRHALVVAPEGATNNLSGEMAPLEPGVAQLAFWAADDLAKTNDSRELQLLPLGIRYSWRQQRWDALDQRLNDLETHLGIEPLEEPAEDPISPRRDRLLRIGAHLMTALEQLERLNPPEGQSLTERIEAYRLHGLATAEAHFQLKAGGTLQERCRRIEQAAWDRIYREGLDQLPPLERGLADWEAQEADLQLSRMRLVEHFTSVSGHYVSDAPDFDRLAEMLLLVEEAIGWIESKPWPARPSLGPQRVELSLGDPLPVHTRLQDYRHNRRRAVQHLTQALEDELSSLISPA</sequence>
<evidence type="ECO:0000313" key="3">
    <source>
        <dbReference type="Proteomes" id="UP000001422"/>
    </source>
</evidence>
<reference evidence="2 3" key="1">
    <citation type="journal article" date="2003" name="Nature">
        <title>The genome of a motile marine Synechococcus.</title>
        <authorList>
            <person name="Palenik B."/>
            <person name="Brahamsha B."/>
            <person name="Larimer F."/>
            <person name="Land M."/>
            <person name="Hauser L."/>
            <person name="Chain P."/>
            <person name="Lamerdin J."/>
            <person name="Regala W."/>
            <person name="Allen E.A."/>
            <person name="McCarren J."/>
            <person name="Paulsen I."/>
            <person name="Dufresne A."/>
            <person name="Partensky F."/>
            <person name="Webb E."/>
            <person name="Waterbury J."/>
        </authorList>
    </citation>
    <scope>NUCLEOTIDE SEQUENCE [LARGE SCALE GENOMIC DNA]</scope>
    <source>
        <strain evidence="2 3">WH8102</strain>
    </source>
</reference>
<dbReference type="AlphaFoldDB" id="Q7U6K0"/>
<dbReference type="HOGENOM" id="CLU_045973_0_0_3"/>
<evidence type="ECO:0000313" key="2">
    <source>
        <dbReference type="EMBL" id="CAE07853.1"/>
    </source>
</evidence>
<dbReference type="STRING" id="84588.SYNW1338"/>
<name>Q7U6K0_PARMW</name>
<dbReference type="eggNOG" id="COG0204">
    <property type="taxonomic scope" value="Bacteria"/>
</dbReference>
<dbReference type="SUPFAM" id="SSF69593">
    <property type="entry name" value="Glycerol-3-phosphate (1)-acyltransferase"/>
    <property type="match status" value="1"/>
</dbReference>
<dbReference type="KEGG" id="syw:SYNW1338"/>
<dbReference type="Pfam" id="PF01553">
    <property type="entry name" value="Acyltransferase"/>
    <property type="match status" value="1"/>
</dbReference>
<dbReference type="Proteomes" id="UP000001422">
    <property type="component" value="Chromosome"/>
</dbReference>
<dbReference type="EMBL" id="BX569692">
    <property type="protein sequence ID" value="CAE07853.1"/>
    <property type="molecule type" value="Genomic_DNA"/>
</dbReference>
<dbReference type="InterPro" id="IPR002123">
    <property type="entry name" value="Plipid/glycerol_acylTrfase"/>
</dbReference>
<proteinExistence type="predicted"/>
<evidence type="ECO:0000259" key="1">
    <source>
        <dbReference type="SMART" id="SM00563"/>
    </source>
</evidence>
<dbReference type="RefSeq" id="WP_011128202.1">
    <property type="nucleotide sequence ID" value="NC_005070.1"/>
</dbReference>
<keyword evidence="3" id="KW-1185">Reference proteome</keyword>
<feature type="domain" description="Phospholipid/glycerol acyltransferase" evidence="1">
    <location>
        <begin position="66"/>
        <end position="210"/>
    </location>
</feature>
<organism evidence="2 3">
    <name type="scientific">Parasynechococcus marenigrum (strain WH8102)</name>
    <dbReference type="NCBI Taxonomy" id="84588"/>
    <lineage>
        <taxon>Bacteria</taxon>
        <taxon>Bacillati</taxon>
        <taxon>Cyanobacteriota</taxon>
        <taxon>Cyanophyceae</taxon>
        <taxon>Synechococcales</taxon>
        <taxon>Prochlorococcaceae</taxon>
        <taxon>Parasynechococcus</taxon>
        <taxon>Parasynechococcus marenigrum</taxon>
    </lineage>
</organism>
<protein>
    <recommendedName>
        <fullName evidence="1">Phospholipid/glycerol acyltransferase domain-containing protein</fullName>
    </recommendedName>
</protein>
<gene>
    <name evidence="2" type="ordered locus">SYNW1338</name>
</gene>
<dbReference type="GO" id="GO:0016746">
    <property type="term" value="F:acyltransferase activity"/>
    <property type="evidence" value="ECO:0007669"/>
    <property type="project" value="InterPro"/>
</dbReference>
<accession>Q7U6K0</accession>
<dbReference type="SMART" id="SM00563">
    <property type="entry name" value="PlsC"/>
    <property type="match status" value="1"/>
</dbReference>